<feature type="compositionally biased region" description="Low complexity" evidence="1">
    <location>
        <begin position="12"/>
        <end position="23"/>
    </location>
</feature>
<evidence type="ECO:0000313" key="3">
    <source>
        <dbReference type="WBParaSite" id="PSAMB.scaffold6095size10219.g27887.t1"/>
    </source>
</evidence>
<sequence length="578" mass="65284">MSPISKKNSAHSTTKPSSQQKQQLGVPHSFITKNGTLRISGLGRDTTSVSTRVRRSLNLDEMLPEKDESDEAIVLIEEDQDPNVIDEDDQDNQEEQQEEPMNDEGVEDAVLPPSSTTTPKQTGQQQINVTRTPIARTPEQRMRDAVRKLQSTSLHLRKTEELSTEETKTMDAEWKEFQIIHGIPKSESQVKYTSPNIIMLDESEKSRGFGGRWWFGINSKTSEKIERLTIQQYATRLQPISFGYGGNNNAKKISLSKAEFAQLLNKLPDIMDEYVKSAEVFNYIYDKAAQERMKREAITGTGNSKGDDNGNNCRYYGPSTCNGRQNTQGKRKKTETVTTQWKRARDQPEPNVSCHANVHKLVNQVAPLHRNSSASQVAGITVGLEGTVASNEANRMVQARSHVDRQPLLQFSPPSTTYFVQHANPAENSIQPDCNNQGEYRPEMLRDGVQQEGDIIQPQENVLDELLTMEEFNFYMRPTATPPPILEPNTYQQSNERGSLVTPTPPSTLQDGTSLRPIEVDTPLTQTPSRRIRPTPISHADNRQTERQKKSHRKPVTVQQQQQNTTHLSQPNYEENPR</sequence>
<accession>A0A914X1L2</accession>
<protein>
    <submittedName>
        <fullName evidence="3">Uncharacterized protein</fullName>
    </submittedName>
</protein>
<name>A0A914X1L2_9BILA</name>
<dbReference type="WBParaSite" id="PSAMB.scaffold6095size10219.g27887.t1">
    <property type="protein sequence ID" value="PSAMB.scaffold6095size10219.g27887.t1"/>
    <property type="gene ID" value="PSAMB.scaffold6095size10219.g27887"/>
</dbReference>
<proteinExistence type="predicted"/>
<reference evidence="3" key="1">
    <citation type="submission" date="2022-11" db="UniProtKB">
        <authorList>
            <consortium name="WormBaseParasite"/>
        </authorList>
    </citation>
    <scope>IDENTIFICATION</scope>
</reference>
<dbReference type="Proteomes" id="UP000887566">
    <property type="component" value="Unplaced"/>
</dbReference>
<feature type="region of interest" description="Disordered" evidence="1">
    <location>
        <begin position="1"/>
        <end position="142"/>
    </location>
</feature>
<keyword evidence="2" id="KW-1185">Reference proteome</keyword>
<feature type="compositionally biased region" description="Acidic residues" evidence="1">
    <location>
        <begin position="67"/>
        <end position="107"/>
    </location>
</feature>
<feature type="compositionally biased region" description="Polar residues" evidence="1">
    <location>
        <begin position="564"/>
        <end position="578"/>
    </location>
</feature>
<feature type="region of interest" description="Disordered" evidence="1">
    <location>
        <begin position="478"/>
        <end position="578"/>
    </location>
</feature>
<feature type="compositionally biased region" description="Polar residues" evidence="1">
    <location>
        <begin position="1"/>
        <end position="11"/>
    </location>
</feature>
<feature type="compositionally biased region" description="Polar residues" evidence="1">
    <location>
        <begin position="113"/>
        <end position="131"/>
    </location>
</feature>
<organism evidence="2 3">
    <name type="scientific">Plectus sambesii</name>
    <dbReference type="NCBI Taxonomy" id="2011161"/>
    <lineage>
        <taxon>Eukaryota</taxon>
        <taxon>Metazoa</taxon>
        <taxon>Ecdysozoa</taxon>
        <taxon>Nematoda</taxon>
        <taxon>Chromadorea</taxon>
        <taxon>Plectida</taxon>
        <taxon>Plectina</taxon>
        <taxon>Plectoidea</taxon>
        <taxon>Plectidae</taxon>
        <taxon>Plectus</taxon>
    </lineage>
</organism>
<evidence type="ECO:0000256" key="1">
    <source>
        <dbReference type="SAM" id="MobiDB-lite"/>
    </source>
</evidence>
<evidence type="ECO:0000313" key="2">
    <source>
        <dbReference type="Proteomes" id="UP000887566"/>
    </source>
</evidence>
<dbReference type="AlphaFoldDB" id="A0A914X1L2"/>